<dbReference type="PATRIC" id="fig|512565.3.peg.3145"/>
<proteinExistence type="predicted"/>
<name>I0H5T3_ACTM4</name>
<dbReference type="RefSeq" id="WP_014443265.1">
    <property type="nucleotide sequence ID" value="NC_017093.1"/>
</dbReference>
<dbReference type="SUPFAM" id="SSF52540">
    <property type="entry name" value="P-loop containing nucleoside triphosphate hydrolases"/>
    <property type="match status" value="1"/>
</dbReference>
<dbReference type="EMBL" id="AP012319">
    <property type="protein sequence ID" value="BAL88370.1"/>
    <property type="molecule type" value="Genomic_DNA"/>
</dbReference>
<feature type="compositionally biased region" description="Basic and acidic residues" evidence="1">
    <location>
        <begin position="21"/>
        <end position="32"/>
    </location>
</feature>
<dbReference type="eggNOG" id="COG2019">
    <property type="taxonomic scope" value="Bacteria"/>
</dbReference>
<gene>
    <name evidence="2" type="ordered locus">AMIS_31500</name>
</gene>
<dbReference type="InterPro" id="IPR027417">
    <property type="entry name" value="P-loop_NTPase"/>
</dbReference>
<evidence type="ECO:0000256" key="1">
    <source>
        <dbReference type="SAM" id="MobiDB-lite"/>
    </source>
</evidence>
<dbReference type="OrthoDB" id="8281890at2"/>
<dbReference type="AlphaFoldDB" id="I0H5T3"/>
<organism evidence="2 3">
    <name type="scientific">Actinoplanes missouriensis (strain ATCC 14538 / DSM 43046 / CBS 188.64 / JCM 3121 / NBRC 102363 / NCIMB 12654 / NRRL B-3342 / UNCC 431)</name>
    <dbReference type="NCBI Taxonomy" id="512565"/>
    <lineage>
        <taxon>Bacteria</taxon>
        <taxon>Bacillati</taxon>
        <taxon>Actinomycetota</taxon>
        <taxon>Actinomycetes</taxon>
        <taxon>Micromonosporales</taxon>
        <taxon>Micromonosporaceae</taxon>
        <taxon>Actinoplanes</taxon>
    </lineage>
</organism>
<dbReference type="Proteomes" id="UP000007882">
    <property type="component" value="Chromosome"/>
</dbReference>
<evidence type="ECO:0000313" key="2">
    <source>
        <dbReference type="EMBL" id="BAL88370.1"/>
    </source>
</evidence>
<dbReference type="KEGG" id="ams:AMIS_31500"/>
<dbReference type="HOGENOM" id="CLU_1280947_0_0_11"/>
<keyword evidence="3" id="KW-1185">Reference proteome</keyword>
<sequence length="204" mass="22555">MIVVVTGPSAAGKTTWCRRHVPDDTVPEHVPDPGETPGPDPAGQAAFWCEAGARRWRQAERQERRSGLAVCDDDPLKLHYAWSLARIGELSWPHWRAEVDAHRTAVAAGRLGFADLVLVSAPPEDELRRRRDADPTRRRRNFDLHVRLAGPLREWYRAVERAGAAHVVWELPPAGLPAELPPPRAGRCDAEAFDAVIAALPEAS</sequence>
<accession>I0H5T3</accession>
<feature type="region of interest" description="Disordered" evidence="1">
    <location>
        <begin position="21"/>
        <end position="44"/>
    </location>
</feature>
<evidence type="ECO:0000313" key="3">
    <source>
        <dbReference type="Proteomes" id="UP000007882"/>
    </source>
</evidence>
<reference evidence="2 3" key="1">
    <citation type="submission" date="2012-02" db="EMBL/GenBank/DDBJ databases">
        <title>Complete genome sequence of Actinoplanes missouriensis 431 (= NBRC 102363).</title>
        <authorList>
            <person name="Ohnishi Y."/>
            <person name="Ishikawa J."/>
            <person name="Sekine M."/>
            <person name="Hosoyama A."/>
            <person name="Harada T."/>
            <person name="Narita H."/>
            <person name="Hata T."/>
            <person name="Konno Y."/>
            <person name="Tutikane K."/>
            <person name="Fujita N."/>
            <person name="Horinouchi S."/>
            <person name="Hayakawa M."/>
        </authorList>
    </citation>
    <scope>NUCLEOTIDE SEQUENCE [LARGE SCALE GENOMIC DNA]</scope>
    <source>
        <strain evidence="3">ATCC 14538 / DSM 43046 / CBS 188.64 / JCM 3121 / NBRC 102363 / NCIMB 12654 / NRRL B-3342 / UNCC 431</strain>
    </source>
</reference>
<protein>
    <submittedName>
        <fullName evidence="2">Uncharacterized protein</fullName>
    </submittedName>
</protein>
<dbReference type="STRING" id="512565.AMIS_31500"/>